<organism evidence="4 5">
    <name type="scientific">Tetraparma gracilis</name>
    <dbReference type="NCBI Taxonomy" id="2962635"/>
    <lineage>
        <taxon>Eukaryota</taxon>
        <taxon>Sar</taxon>
        <taxon>Stramenopiles</taxon>
        <taxon>Ochrophyta</taxon>
        <taxon>Bolidophyceae</taxon>
        <taxon>Parmales</taxon>
        <taxon>Triparmaceae</taxon>
        <taxon>Tetraparma</taxon>
    </lineage>
</organism>
<evidence type="ECO:0000259" key="3">
    <source>
        <dbReference type="Pfam" id="PF21117"/>
    </source>
</evidence>
<feature type="domain" description="ATPase of the ABC class N-terminal" evidence="2">
    <location>
        <begin position="9"/>
        <end position="65"/>
    </location>
</feature>
<feature type="domain" description="ATPase of the ABC class C-terminal" evidence="1">
    <location>
        <begin position="72"/>
        <end position="338"/>
    </location>
</feature>
<name>A0ABQ6MT06_9STRA</name>
<dbReference type="Pfam" id="PF21117">
    <property type="entry name" value="MRB1590_C"/>
    <property type="match status" value="1"/>
</dbReference>
<reference evidence="4 5" key="1">
    <citation type="journal article" date="2023" name="Commun. Biol.">
        <title>Genome analysis of Parmales, the sister group of diatoms, reveals the evolutionary specialization of diatoms from phago-mixotrophs to photoautotrophs.</title>
        <authorList>
            <person name="Ban H."/>
            <person name="Sato S."/>
            <person name="Yoshikawa S."/>
            <person name="Yamada K."/>
            <person name="Nakamura Y."/>
            <person name="Ichinomiya M."/>
            <person name="Sato N."/>
            <person name="Blanc-Mathieu R."/>
            <person name="Endo H."/>
            <person name="Kuwata A."/>
            <person name="Ogata H."/>
        </authorList>
    </citation>
    <scope>NUCLEOTIDE SEQUENCE [LARGE SCALE GENOMIC DNA]</scope>
</reference>
<proteinExistence type="predicted"/>
<dbReference type="Pfam" id="PF09818">
    <property type="entry name" value="ABC_ATPase"/>
    <property type="match status" value="1"/>
</dbReference>
<dbReference type="PANTHER" id="PTHR38149:SF1">
    <property type="entry name" value="ATPASE"/>
    <property type="match status" value="1"/>
</dbReference>
<dbReference type="InterPro" id="IPR019195">
    <property type="entry name" value="ABC_ATPase_put"/>
</dbReference>
<feature type="non-terminal residue" evidence="4">
    <location>
        <position position="1"/>
    </location>
</feature>
<evidence type="ECO:0000313" key="5">
    <source>
        <dbReference type="Proteomes" id="UP001165060"/>
    </source>
</evidence>
<protein>
    <submittedName>
        <fullName evidence="4">Uncharacterized protein</fullName>
    </submittedName>
</protein>
<sequence length="471" mass="48514">PPPPPPRSAASQHVLSQTAVCVSPSGAVRCNLTVSLPARGRTILGQAAAAIFGRTLPSLARSSLLAEAFDPAHLREQVLAVEDQASLRRQLSAAGLLAFVADGSVLPRHSGDDDRPMADAAVVPFSSPPSLAVTLELPNRGAKVTGMGVRPGVTAIVGGGFHGKSTLVNALQMGVYDKVPGDGRCGVVTLETAVKIRSEDGRQLHAVDISPFITDLPFGKSTGDFSSRDASGSTSQAGAVVEAIELGATCLIMDEDTCATNFMIRDAKMAALVQAEPITPYISRVRSLYEQGGVSSILVVGGAGDYLNVSDTVVQMMNYAASDATQDAKAVCAQFPSTLPAVAATSVDWKKVAGAGRRVRPGIMTPGAKCAARAVNKISYGDETELVLDGLEQLGCVEQTNAVLLALHRIAEKAQGGATVRGAVDALVAEFERGGLGETLGGGLDGKLAAPRTFEIAGALNRLRLAGLISG</sequence>
<evidence type="ECO:0000259" key="2">
    <source>
        <dbReference type="Pfam" id="PF20446"/>
    </source>
</evidence>
<dbReference type="InterPro" id="IPR046834">
    <property type="entry name" value="ABC_ATPase_C"/>
</dbReference>
<feature type="domain" description="MRB1590-like C-terminal" evidence="3">
    <location>
        <begin position="369"/>
        <end position="464"/>
    </location>
</feature>
<dbReference type="EMBL" id="BRYB01003166">
    <property type="protein sequence ID" value="GMI31803.1"/>
    <property type="molecule type" value="Genomic_DNA"/>
</dbReference>
<dbReference type="Pfam" id="PF20446">
    <property type="entry name" value="ABC_N"/>
    <property type="match status" value="1"/>
</dbReference>
<comment type="caution">
    <text evidence="4">The sequence shown here is derived from an EMBL/GenBank/DDBJ whole genome shotgun (WGS) entry which is preliminary data.</text>
</comment>
<evidence type="ECO:0000259" key="1">
    <source>
        <dbReference type="Pfam" id="PF09818"/>
    </source>
</evidence>
<keyword evidence="5" id="KW-1185">Reference proteome</keyword>
<dbReference type="Proteomes" id="UP001165060">
    <property type="component" value="Unassembled WGS sequence"/>
</dbReference>
<dbReference type="PANTHER" id="PTHR38149">
    <property type="entry name" value="ATPASE"/>
    <property type="match status" value="1"/>
</dbReference>
<dbReference type="InterPro" id="IPR049069">
    <property type="entry name" value="MRB1590-like_C"/>
</dbReference>
<gene>
    <name evidence="4" type="ORF">TeGR_g11117</name>
</gene>
<accession>A0ABQ6MT06</accession>
<evidence type="ECO:0000313" key="4">
    <source>
        <dbReference type="EMBL" id="GMI31803.1"/>
    </source>
</evidence>
<dbReference type="InterPro" id="IPR046833">
    <property type="entry name" value="ABC_N"/>
</dbReference>